<dbReference type="PANTHER" id="PTHR33971:SF3">
    <property type="entry name" value="UBIQUITIN CARBOXYL-TERMINAL HYDROLASE 36"/>
    <property type="match status" value="1"/>
</dbReference>
<organism evidence="2 3">
    <name type="scientific">Lactuca saligna</name>
    <name type="common">Willowleaf lettuce</name>
    <dbReference type="NCBI Taxonomy" id="75948"/>
    <lineage>
        <taxon>Eukaryota</taxon>
        <taxon>Viridiplantae</taxon>
        <taxon>Streptophyta</taxon>
        <taxon>Embryophyta</taxon>
        <taxon>Tracheophyta</taxon>
        <taxon>Spermatophyta</taxon>
        <taxon>Magnoliopsida</taxon>
        <taxon>eudicotyledons</taxon>
        <taxon>Gunneridae</taxon>
        <taxon>Pentapetalae</taxon>
        <taxon>asterids</taxon>
        <taxon>campanulids</taxon>
        <taxon>Asterales</taxon>
        <taxon>Asteraceae</taxon>
        <taxon>Cichorioideae</taxon>
        <taxon>Cichorieae</taxon>
        <taxon>Lactucinae</taxon>
        <taxon>Lactuca</taxon>
    </lineage>
</organism>
<dbReference type="PANTHER" id="PTHR33971">
    <property type="entry name" value="OS06G0232000 PROTEIN"/>
    <property type="match status" value="1"/>
</dbReference>
<name>A0AA35V464_LACSI</name>
<reference evidence="2" key="1">
    <citation type="submission" date="2023-04" db="EMBL/GenBank/DDBJ databases">
        <authorList>
            <person name="Vijverberg K."/>
            <person name="Xiong W."/>
            <person name="Schranz E."/>
        </authorList>
    </citation>
    <scope>NUCLEOTIDE SEQUENCE</scope>
</reference>
<evidence type="ECO:0000313" key="2">
    <source>
        <dbReference type="EMBL" id="CAI9270139.1"/>
    </source>
</evidence>
<keyword evidence="3" id="KW-1185">Reference proteome</keyword>
<protein>
    <submittedName>
        <fullName evidence="2">Uncharacterized protein</fullName>
    </submittedName>
</protein>
<dbReference type="AlphaFoldDB" id="A0AA35V464"/>
<evidence type="ECO:0000256" key="1">
    <source>
        <dbReference type="SAM" id="MobiDB-lite"/>
    </source>
</evidence>
<dbReference type="GO" id="GO:0070300">
    <property type="term" value="F:phosphatidic acid binding"/>
    <property type="evidence" value="ECO:0007669"/>
    <property type="project" value="InterPro"/>
</dbReference>
<gene>
    <name evidence="2" type="ORF">LSALG_LOCUS10474</name>
</gene>
<accession>A0AA35V464</accession>
<sequence length="388" mass="44358">MADRHLCLFSKLLQTQNPQIQINLQPSMKEVQNSYIFSFDPSKMAYYDDVYDDGYVWPQDHAAYNVVGCQDSVSFSGYESYHPDNAYTVSEFQEPQFLDYYHQTHDYDYHYDHEYSFSSSNPGINYFAYNYVEPKLIAYEPVSCDSGYVSYHTHYSIAYPETDLQFNEPEFEEYDPTPYGGGYDIVSVYGKPLPPSDQTCYPRSNPKPAEPKSKPAANSIPLANPKPDPKVAPMSKPEPEPVHVPALMPMSKPKPEPEPELELEPEPAVHVPILMAEPLESREESNYPDYGFDYPWPEYDHGYGTGVGYDYGYGKQVVQIPPCEYSPEVVELCENLFGSWPCLARIRKEQMGVINDPVISTCPEDRHLSPWESCASYIFGTKISKRDI</sequence>
<dbReference type="InterPro" id="IPR038943">
    <property type="entry name" value="PLDrp1-like"/>
</dbReference>
<evidence type="ECO:0000313" key="3">
    <source>
        <dbReference type="Proteomes" id="UP001177003"/>
    </source>
</evidence>
<dbReference type="EMBL" id="OX465077">
    <property type="protein sequence ID" value="CAI9270139.1"/>
    <property type="molecule type" value="Genomic_DNA"/>
</dbReference>
<dbReference type="GO" id="GO:0004674">
    <property type="term" value="F:protein serine/threonine kinase activity"/>
    <property type="evidence" value="ECO:0007669"/>
    <property type="project" value="TreeGrafter"/>
</dbReference>
<proteinExistence type="predicted"/>
<dbReference type="Proteomes" id="UP001177003">
    <property type="component" value="Chromosome 1"/>
</dbReference>
<feature type="region of interest" description="Disordered" evidence="1">
    <location>
        <begin position="194"/>
        <end position="261"/>
    </location>
</feature>